<feature type="compositionally biased region" description="Polar residues" evidence="1">
    <location>
        <begin position="318"/>
        <end position="330"/>
    </location>
</feature>
<feature type="compositionally biased region" description="Basic and acidic residues" evidence="1">
    <location>
        <begin position="373"/>
        <end position="397"/>
    </location>
</feature>
<feature type="region of interest" description="Disordered" evidence="1">
    <location>
        <begin position="231"/>
        <end position="259"/>
    </location>
</feature>
<name>A0A7R8X6K8_9CRUS</name>
<evidence type="ECO:0000256" key="2">
    <source>
        <dbReference type="SAM" id="Phobius"/>
    </source>
</evidence>
<feature type="transmembrane region" description="Helical" evidence="2">
    <location>
        <begin position="96"/>
        <end position="119"/>
    </location>
</feature>
<organism evidence="3">
    <name type="scientific">Darwinula stevensoni</name>
    <dbReference type="NCBI Taxonomy" id="69355"/>
    <lineage>
        <taxon>Eukaryota</taxon>
        <taxon>Metazoa</taxon>
        <taxon>Ecdysozoa</taxon>
        <taxon>Arthropoda</taxon>
        <taxon>Crustacea</taxon>
        <taxon>Oligostraca</taxon>
        <taxon>Ostracoda</taxon>
        <taxon>Podocopa</taxon>
        <taxon>Podocopida</taxon>
        <taxon>Darwinulocopina</taxon>
        <taxon>Darwinuloidea</taxon>
        <taxon>Darwinulidae</taxon>
        <taxon>Darwinula</taxon>
    </lineage>
</organism>
<evidence type="ECO:0000313" key="3">
    <source>
        <dbReference type="EMBL" id="CAD7243845.1"/>
    </source>
</evidence>
<keyword evidence="2" id="KW-0812">Transmembrane</keyword>
<sequence length="429" mass="47348">MPNRAIRSRALSISDIPMSNPNDMVVEDEELMLSGSGEEECDCWDIPPPPEFHLPPPPEPPDFCSHPISPPSSFHTCDSIMPQEVDLEKSQPTVPVAVIVICAAVLGLTLTIASVFLFCRYRRKLRPSLPGKGSSEKINSLATSAVGLFYEDLNNSTPRPLPPSNQYCLSQIDHFTNPSVTGESRGASSSELSSFIRLAHVPSSSFDNQSGRISCSPVYEEVKTCSMLRIRGSPVGSRPRRNHWQQQQHQDHNQIDHPVPNIYQDTDSLRSSVLYCDPLLASDGSLNQQRPRRSYQGGSRLSGGSYEEPDFHEGLLRQMTSRRPPTSYSADMSEEDEDMALSRLGGPSKRNGMDLYVKPVERLRGASTDFDDSGQKETTDGAKQGKTEENCREDGDGKPTTSVTSLSFTAGSETIDQFRQRPTALDRVV</sequence>
<reference evidence="3" key="1">
    <citation type="submission" date="2020-11" db="EMBL/GenBank/DDBJ databases">
        <authorList>
            <person name="Tran Van P."/>
        </authorList>
    </citation>
    <scope>NUCLEOTIDE SEQUENCE</scope>
</reference>
<proteinExistence type="predicted"/>
<protein>
    <submittedName>
        <fullName evidence="3">Uncharacterized protein</fullName>
    </submittedName>
</protein>
<feature type="region of interest" description="Disordered" evidence="1">
    <location>
        <begin position="365"/>
        <end position="429"/>
    </location>
</feature>
<dbReference type="EMBL" id="LR900028">
    <property type="protein sequence ID" value="CAD7243845.1"/>
    <property type="molecule type" value="Genomic_DNA"/>
</dbReference>
<keyword evidence="2" id="KW-0472">Membrane</keyword>
<gene>
    <name evidence="3" type="ORF">DSTB1V02_LOCUS3756</name>
</gene>
<dbReference type="AlphaFoldDB" id="A0A7R8X6K8"/>
<keyword evidence="2" id="KW-1133">Transmembrane helix</keyword>
<feature type="region of interest" description="Disordered" evidence="1">
    <location>
        <begin position="282"/>
        <end position="337"/>
    </location>
</feature>
<feature type="compositionally biased region" description="Polar residues" evidence="1">
    <location>
        <begin position="399"/>
        <end position="417"/>
    </location>
</feature>
<keyword evidence="4" id="KW-1185">Reference proteome</keyword>
<accession>A0A7R8X6K8</accession>
<dbReference type="Proteomes" id="UP000677054">
    <property type="component" value="Unassembled WGS sequence"/>
</dbReference>
<evidence type="ECO:0000256" key="1">
    <source>
        <dbReference type="SAM" id="MobiDB-lite"/>
    </source>
</evidence>
<dbReference type="EMBL" id="CAJPEV010000511">
    <property type="protein sequence ID" value="CAG0885992.1"/>
    <property type="molecule type" value="Genomic_DNA"/>
</dbReference>
<evidence type="ECO:0000313" key="4">
    <source>
        <dbReference type="Proteomes" id="UP000677054"/>
    </source>
</evidence>